<keyword evidence="2" id="KW-1185">Reference proteome</keyword>
<dbReference type="STRING" id="1236976.JCM16418_5086"/>
<name>W7Z8S5_9BACL</name>
<evidence type="ECO:0000313" key="2">
    <source>
        <dbReference type="Proteomes" id="UP000019364"/>
    </source>
</evidence>
<proteinExistence type="predicted"/>
<dbReference type="Proteomes" id="UP000019364">
    <property type="component" value="Unassembled WGS sequence"/>
</dbReference>
<comment type="caution">
    <text evidence="1">The sequence shown here is derived from an EMBL/GenBank/DDBJ whole genome shotgun (WGS) entry which is preliminary data.</text>
</comment>
<organism evidence="1 2">
    <name type="scientific">Paenibacillus pini JCM 16418</name>
    <dbReference type="NCBI Taxonomy" id="1236976"/>
    <lineage>
        <taxon>Bacteria</taxon>
        <taxon>Bacillati</taxon>
        <taxon>Bacillota</taxon>
        <taxon>Bacilli</taxon>
        <taxon>Bacillales</taxon>
        <taxon>Paenibacillaceae</taxon>
        <taxon>Paenibacillus</taxon>
    </lineage>
</organism>
<gene>
    <name evidence="1" type="ORF">JCM16418_5086</name>
</gene>
<dbReference type="AlphaFoldDB" id="W7Z8S5"/>
<evidence type="ECO:0000313" key="1">
    <source>
        <dbReference type="EMBL" id="GAF10859.1"/>
    </source>
</evidence>
<accession>W7Z8S5</accession>
<sequence length="101" mass="11910">MEKYIKIVSSINPDVTEGEIYKVVKETIYTWGSHDEEGYKILNGNNIIHIIDDERDECSFIEGDEDNVTFEVVELVHELIYKLRELQNQYKVDIDLVKKFI</sequence>
<protein>
    <submittedName>
        <fullName evidence="1">Uncharacterized protein</fullName>
    </submittedName>
</protein>
<dbReference type="EMBL" id="BAVZ01000042">
    <property type="protein sequence ID" value="GAF10859.1"/>
    <property type="molecule type" value="Genomic_DNA"/>
</dbReference>
<reference evidence="1 2" key="1">
    <citation type="journal article" date="2014" name="Genome Announc.">
        <title>Draft Genome Sequence of Paenibacillus pini JCM 16418T, Isolated from the Rhizosphere of Pine Tree.</title>
        <authorList>
            <person name="Yuki M."/>
            <person name="Oshima K."/>
            <person name="Suda W."/>
            <person name="Oshida Y."/>
            <person name="Kitamura K."/>
            <person name="Iida Y."/>
            <person name="Hattori M."/>
            <person name="Ohkuma M."/>
        </authorList>
    </citation>
    <scope>NUCLEOTIDE SEQUENCE [LARGE SCALE GENOMIC DNA]</scope>
    <source>
        <strain evidence="1 2">JCM 16418</strain>
    </source>
</reference>